<evidence type="ECO:0000313" key="8">
    <source>
        <dbReference type="EMBL" id="VGO18255.1"/>
    </source>
</evidence>
<feature type="transmembrane region" description="Helical" evidence="7">
    <location>
        <begin position="395"/>
        <end position="414"/>
    </location>
</feature>
<feature type="transmembrane region" description="Helical" evidence="7">
    <location>
        <begin position="57"/>
        <end position="83"/>
    </location>
</feature>
<feature type="transmembrane region" description="Helical" evidence="7">
    <location>
        <begin position="263"/>
        <end position="287"/>
    </location>
</feature>
<evidence type="ECO:0000256" key="3">
    <source>
        <dbReference type="ARBA" id="ARBA00022475"/>
    </source>
</evidence>
<reference evidence="8 9" key="1">
    <citation type="submission" date="2019-04" db="EMBL/GenBank/DDBJ databases">
        <authorList>
            <person name="Van Vliet M D."/>
        </authorList>
    </citation>
    <scope>NUCLEOTIDE SEQUENCE [LARGE SCALE GENOMIC DNA]</scope>
    <source>
        <strain evidence="8 9">F21</strain>
    </source>
</reference>
<dbReference type="CDD" id="cd13127">
    <property type="entry name" value="MATE_tuaB_like"/>
    <property type="match status" value="1"/>
</dbReference>
<dbReference type="Proteomes" id="UP000346198">
    <property type="component" value="Unassembled WGS sequence"/>
</dbReference>
<feature type="transmembrane region" description="Helical" evidence="7">
    <location>
        <begin position="127"/>
        <end position="145"/>
    </location>
</feature>
<dbReference type="EMBL" id="CAAHFH010000001">
    <property type="protein sequence ID" value="VGO18255.1"/>
    <property type="molecule type" value="Genomic_DNA"/>
</dbReference>
<feature type="transmembrane region" description="Helical" evidence="7">
    <location>
        <begin position="299"/>
        <end position="320"/>
    </location>
</feature>
<keyword evidence="4 7" id="KW-0812">Transmembrane</keyword>
<feature type="transmembrane region" description="Helical" evidence="7">
    <location>
        <begin position="192"/>
        <end position="211"/>
    </location>
</feature>
<protein>
    <submittedName>
        <fullName evidence="8">Teichuronic acid biosynthesis protein TuaB</fullName>
    </submittedName>
</protein>
<comment type="similarity">
    <text evidence="2">Belongs to the polysaccharide synthase family.</text>
</comment>
<feature type="transmembrane region" description="Helical" evidence="7">
    <location>
        <begin position="457"/>
        <end position="479"/>
    </location>
</feature>
<dbReference type="Pfam" id="PF13440">
    <property type="entry name" value="Polysacc_synt_3"/>
    <property type="match status" value="1"/>
</dbReference>
<feature type="transmembrane region" description="Helical" evidence="7">
    <location>
        <begin position="95"/>
        <end position="121"/>
    </location>
</feature>
<evidence type="ECO:0000256" key="2">
    <source>
        <dbReference type="ARBA" id="ARBA00007430"/>
    </source>
</evidence>
<sequence>MRIINKETLFQGHALDQDMVGKSVRGGVATLSAHGVQFFLRIGSMAVLARLLTPADYGLIGMVTVIITFAQMFTDAGLSMATVQKDHITHEQISTLFWVNVWVSVVLGLCILAGAPLIAQFYGKPELTAVTAVLACSFMVSGLVIQHKALLRRHMQFGTLARIQVVSQVISIMATIALAVCGWRYWALVGGSLVLAFTDLCFTLFFCRWVPGRMRRGTNARSMLLFGGHLTGFNFLNYFSRNADNVIIGKFISSDALGIYSRAYQLLMLPISMISGPLSHVALPALCRLNEDRDRLHKYYLHILYMLSLVASPIAGAAYLMSRELVVFLLGPNWLLVSDVFGYLAIGGLLQPLYNTQAWLHLAVGRSDRVFRWGLVGSPIIIASFIIGIKWGINGVAFCYSLAIIINTVGSLAYAGRSAELSFIRIVGAVFRPLLSCLLAVATVALLFRHIPWKEPIGLFVGKSIGYVFSYMVFLFLMFKGFQPLRDLMAVGARINLARNLGRV</sequence>
<dbReference type="GO" id="GO:0005886">
    <property type="term" value="C:plasma membrane"/>
    <property type="evidence" value="ECO:0007669"/>
    <property type="project" value="UniProtKB-SubCell"/>
</dbReference>
<gene>
    <name evidence="8" type="primary">tuaB_1</name>
    <name evidence="8" type="ORF">SCARR_00307</name>
</gene>
<evidence type="ECO:0000256" key="7">
    <source>
        <dbReference type="SAM" id="Phobius"/>
    </source>
</evidence>
<keyword evidence="5 7" id="KW-1133">Transmembrane helix</keyword>
<feature type="transmembrane region" description="Helical" evidence="7">
    <location>
        <begin position="370"/>
        <end position="389"/>
    </location>
</feature>
<keyword evidence="3" id="KW-1003">Cell membrane</keyword>
<evidence type="ECO:0000313" key="9">
    <source>
        <dbReference type="Proteomes" id="UP000346198"/>
    </source>
</evidence>
<organism evidence="8 9">
    <name type="scientific">Pontiella sulfatireligans</name>
    <dbReference type="NCBI Taxonomy" id="2750658"/>
    <lineage>
        <taxon>Bacteria</taxon>
        <taxon>Pseudomonadati</taxon>
        <taxon>Kiritimatiellota</taxon>
        <taxon>Kiritimatiellia</taxon>
        <taxon>Kiritimatiellales</taxon>
        <taxon>Pontiellaceae</taxon>
        <taxon>Pontiella</taxon>
    </lineage>
</organism>
<keyword evidence="9" id="KW-1185">Reference proteome</keyword>
<proteinExistence type="inferred from homology"/>
<feature type="transmembrane region" description="Helical" evidence="7">
    <location>
        <begin position="223"/>
        <end position="240"/>
    </location>
</feature>
<feature type="transmembrane region" description="Helical" evidence="7">
    <location>
        <begin position="165"/>
        <end position="186"/>
    </location>
</feature>
<keyword evidence="6 7" id="KW-0472">Membrane</keyword>
<dbReference type="PANTHER" id="PTHR30250">
    <property type="entry name" value="PST FAMILY PREDICTED COLANIC ACID TRANSPORTER"/>
    <property type="match status" value="1"/>
</dbReference>
<name>A0A6C2UDP0_9BACT</name>
<comment type="subcellular location">
    <subcellularLocation>
        <location evidence="1">Cell membrane</location>
        <topology evidence="1">Multi-pass membrane protein</topology>
    </subcellularLocation>
</comment>
<dbReference type="InterPro" id="IPR050833">
    <property type="entry name" value="Poly_Biosynth_Transport"/>
</dbReference>
<evidence type="ECO:0000256" key="6">
    <source>
        <dbReference type="ARBA" id="ARBA00023136"/>
    </source>
</evidence>
<accession>A0A6C2UDP0</accession>
<dbReference type="RefSeq" id="WP_136059758.1">
    <property type="nucleotide sequence ID" value="NZ_CAAHFH010000001.1"/>
</dbReference>
<evidence type="ECO:0000256" key="4">
    <source>
        <dbReference type="ARBA" id="ARBA00022692"/>
    </source>
</evidence>
<dbReference type="PANTHER" id="PTHR30250:SF10">
    <property type="entry name" value="LIPOPOLYSACCHARIDE BIOSYNTHESIS PROTEIN WZXC"/>
    <property type="match status" value="1"/>
</dbReference>
<feature type="transmembrane region" description="Helical" evidence="7">
    <location>
        <begin position="426"/>
        <end position="451"/>
    </location>
</feature>
<dbReference type="AlphaFoldDB" id="A0A6C2UDP0"/>
<evidence type="ECO:0000256" key="1">
    <source>
        <dbReference type="ARBA" id="ARBA00004651"/>
    </source>
</evidence>
<evidence type="ECO:0000256" key="5">
    <source>
        <dbReference type="ARBA" id="ARBA00022989"/>
    </source>
</evidence>